<accession>A0A813JFF8</accession>
<name>A0A813JFF8_POLGL</name>
<evidence type="ECO:0000256" key="1">
    <source>
        <dbReference type="SAM" id="Phobius"/>
    </source>
</evidence>
<dbReference type="Proteomes" id="UP000654075">
    <property type="component" value="Unassembled WGS sequence"/>
</dbReference>
<keyword evidence="1" id="KW-0812">Transmembrane</keyword>
<reference evidence="3" key="1">
    <citation type="submission" date="2021-02" db="EMBL/GenBank/DDBJ databases">
        <authorList>
            <person name="Dougan E. K."/>
            <person name="Rhodes N."/>
            <person name="Thang M."/>
            <person name="Chan C."/>
        </authorList>
    </citation>
    <scope>NUCLEOTIDE SEQUENCE</scope>
</reference>
<evidence type="ECO:0000313" key="5">
    <source>
        <dbReference type="Proteomes" id="UP000654075"/>
    </source>
</evidence>
<keyword evidence="5" id="KW-1185">Reference proteome</keyword>
<sequence>MCIGRLSALFAAADKVKSVASDYSQAFHEFADSAAAKLEESLPEEFVSKLEPALPGVAAQASIQLQPISEAATQPLLLLFLLLLLLLLMLLLLLLLLLLL</sequence>
<dbReference type="AlphaFoldDB" id="A0A813JFF8"/>
<keyword evidence="1" id="KW-0472">Membrane</keyword>
<feature type="transmembrane region" description="Helical" evidence="1">
    <location>
        <begin position="76"/>
        <end position="99"/>
    </location>
</feature>
<evidence type="ECO:0000313" key="3">
    <source>
        <dbReference type="EMBL" id="CAE8673697.1"/>
    </source>
</evidence>
<organism evidence="3 4">
    <name type="scientific">Polarella glacialis</name>
    <name type="common">Dinoflagellate</name>
    <dbReference type="NCBI Taxonomy" id="89957"/>
    <lineage>
        <taxon>Eukaryota</taxon>
        <taxon>Sar</taxon>
        <taxon>Alveolata</taxon>
        <taxon>Dinophyceae</taxon>
        <taxon>Suessiales</taxon>
        <taxon>Suessiaceae</taxon>
        <taxon>Polarella</taxon>
    </lineage>
</organism>
<dbReference type="EMBL" id="CAJNNV010006455">
    <property type="protein sequence ID" value="CAE8593641.1"/>
    <property type="molecule type" value="Genomic_DNA"/>
</dbReference>
<comment type="caution">
    <text evidence="3">The sequence shown here is derived from an EMBL/GenBank/DDBJ whole genome shotgun (WGS) entry which is preliminary data.</text>
</comment>
<proteinExistence type="predicted"/>
<keyword evidence="1" id="KW-1133">Transmembrane helix</keyword>
<evidence type="ECO:0000313" key="2">
    <source>
        <dbReference type="EMBL" id="CAE8593641.1"/>
    </source>
</evidence>
<evidence type="ECO:0000313" key="4">
    <source>
        <dbReference type="Proteomes" id="UP000626109"/>
    </source>
</evidence>
<protein>
    <submittedName>
        <fullName evidence="3">Uncharacterized protein</fullName>
    </submittedName>
</protein>
<dbReference type="EMBL" id="CAJNNW010024682">
    <property type="protein sequence ID" value="CAE8673697.1"/>
    <property type="molecule type" value="Genomic_DNA"/>
</dbReference>
<dbReference type="Proteomes" id="UP000626109">
    <property type="component" value="Unassembled WGS sequence"/>
</dbReference>
<gene>
    <name evidence="2" type="ORF">PGLA1383_LOCUS12228</name>
    <name evidence="3" type="ORF">PGLA2088_LOCUS18644</name>
</gene>